<dbReference type="OrthoDB" id="1711442at2759"/>
<dbReference type="GO" id="GO:0006298">
    <property type="term" value="P:mismatch repair"/>
    <property type="evidence" value="ECO:0007669"/>
    <property type="project" value="TreeGrafter"/>
</dbReference>
<dbReference type="Pfam" id="PF02747">
    <property type="entry name" value="PCNA_C"/>
    <property type="match status" value="1"/>
</dbReference>
<dbReference type="Gene3D" id="3.10.150.10">
    <property type="entry name" value="DNA Polymerase III, subunit A, domain 2"/>
    <property type="match status" value="1"/>
</dbReference>
<dbReference type="PANTHER" id="PTHR11352">
    <property type="entry name" value="PROLIFERATING CELL NUCLEAR ANTIGEN"/>
    <property type="match status" value="1"/>
</dbReference>
<protein>
    <recommendedName>
        <fullName evidence="1">Proliferating cell nuclear antigen PCNA C-terminal domain-containing protein</fullName>
    </recommendedName>
</protein>
<name>A0A835LT45_9MAGN</name>
<comment type="caution">
    <text evidence="2">The sequence shown here is derived from an EMBL/GenBank/DDBJ whole genome shotgun (WGS) entry which is preliminary data.</text>
</comment>
<dbReference type="GO" id="GO:0003677">
    <property type="term" value="F:DNA binding"/>
    <property type="evidence" value="ECO:0007669"/>
    <property type="project" value="InterPro"/>
</dbReference>
<dbReference type="Proteomes" id="UP000631114">
    <property type="component" value="Unassembled WGS sequence"/>
</dbReference>
<evidence type="ECO:0000313" key="2">
    <source>
        <dbReference type="EMBL" id="KAF9598556.1"/>
    </source>
</evidence>
<dbReference type="GO" id="GO:0006272">
    <property type="term" value="P:leading strand elongation"/>
    <property type="evidence" value="ECO:0007669"/>
    <property type="project" value="TreeGrafter"/>
</dbReference>
<dbReference type="EMBL" id="JADFTS010000007">
    <property type="protein sequence ID" value="KAF9598556.1"/>
    <property type="molecule type" value="Genomic_DNA"/>
</dbReference>
<accession>A0A835LT45</accession>
<dbReference type="InterPro" id="IPR022649">
    <property type="entry name" value="Pr_cel_nuc_antig_C"/>
</dbReference>
<dbReference type="PANTHER" id="PTHR11352:SF0">
    <property type="entry name" value="PROLIFERATING CELL NUCLEAR ANTIGEN"/>
    <property type="match status" value="1"/>
</dbReference>
<dbReference type="GO" id="GO:0006275">
    <property type="term" value="P:regulation of DNA replication"/>
    <property type="evidence" value="ECO:0007669"/>
    <property type="project" value="InterPro"/>
</dbReference>
<organism evidence="2 3">
    <name type="scientific">Coptis chinensis</name>
    <dbReference type="NCBI Taxonomy" id="261450"/>
    <lineage>
        <taxon>Eukaryota</taxon>
        <taxon>Viridiplantae</taxon>
        <taxon>Streptophyta</taxon>
        <taxon>Embryophyta</taxon>
        <taxon>Tracheophyta</taxon>
        <taxon>Spermatophyta</taxon>
        <taxon>Magnoliopsida</taxon>
        <taxon>Ranunculales</taxon>
        <taxon>Ranunculaceae</taxon>
        <taxon>Coptidoideae</taxon>
        <taxon>Coptis</taxon>
    </lineage>
</organism>
<proteinExistence type="predicted"/>
<feature type="domain" description="Proliferating cell nuclear antigen PCNA C-terminal" evidence="1">
    <location>
        <begin position="35"/>
        <end position="89"/>
    </location>
</feature>
<evidence type="ECO:0000313" key="3">
    <source>
        <dbReference type="Proteomes" id="UP000631114"/>
    </source>
</evidence>
<evidence type="ECO:0000259" key="1">
    <source>
        <dbReference type="Pfam" id="PF02747"/>
    </source>
</evidence>
<dbReference type="GO" id="GO:0043626">
    <property type="term" value="C:PCNA complex"/>
    <property type="evidence" value="ECO:0007669"/>
    <property type="project" value="TreeGrafter"/>
</dbReference>
<dbReference type="SUPFAM" id="SSF55979">
    <property type="entry name" value="DNA clamp"/>
    <property type="match status" value="1"/>
</dbReference>
<keyword evidence="3" id="KW-1185">Reference proteome</keyword>
<reference evidence="2 3" key="1">
    <citation type="submission" date="2020-10" db="EMBL/GenBank/DDBJ databases">
        <title>The Coptis chinensis genome and diversification of protoberbering-type alkaloids.</title>
        <authorList>
            <person name="Wang B."/>
            <person name="Shu S."/>
            <person name="Song C."/>
            <person name="Liu Y."/>
        </authorList>
    </citation>
    <scope>NUCLEOTIDE SEQUENCE [LARGE SCALE GENOMIC DNA]</scope>
    <source>
        <strain evidence="2">HL-2020</strain>
        <tissue evidence="2">Leaf</tissue>
    </source>
</reference>
<dbReference type="InterPro" id="IPR000730">
    <property type="entry name" value="Pr_cel_nuc_antig"/>
</dbReference>
<gene>
    <name evidence="2" type="ORF">IFM89_028088</name>
</gene>
<sequence length="97" mass="10929">MPLKLPIKNSSNLMKSRGDLEEKDLHALYVVLYVEAIIIEMKEQISPAPTFALRYMNSFTKATLLSNTVTISLSSMEPVVVEYKIAAVLLSSQELRR</sequence>
<dbReference type="InterPro" id="IPR046938">
    <property type="entry name" value="DNA_clamp_sf"/>
</dbReference>
<dbReference type="GO" id="GO:0019985">
    <property type="term" value="P:translesion synthesis"/>
    <property type="evidence" value="ECO:0007669"/>
    <property type="project" value="TreeGrafter"/>
</dbReference>
<dbReference type="AlphaFoldDB" id="A0A835LT45"/>
<dbReference type="GO" id="GO:0030337">
    <property type="term" value="F:DNA polymerase processivity factor activity"/>
    <property type="evidence" value="ECO:0007669"/>
    <property type="project" value="InterPro"/>
</dbReference>